<dbReference type="Proteomes" id="UP001227268">
    <property type="component" value="Unassembled WGS sequence"/>
</dbReference>
<accession>A0ACC2V139</accession>
<protein>
    <submittedName>
        <fullName evidence="1">Uncharacterized protein</fullName>
    </submittedName>
</protein>
<gene>
    <name evidence="1" type="ORF">QFC21_006531</name>
</gene>
<organism evidence="1 2">
    <name type="scientific">Naganishia friedmannii</name>
    <dbReference type="NCBI Taxonomy" id="89922"/>
    <lineage>
        <taxon>Eukaryota</taxon>
        <taxon>Fungi</taxon>
        <taxon>Dikarya</taxon>
        <taxon>Basidiomycota</taxon>
        <taxon>Agaricomycotina</taxon>
        <taxon>Tremellomycetes</taxon>
        <taxon>Filobasidiales</taxon>
        <taxon>Filobasidiaceae</taxon>
        <taxon>Naganishia</taxon>
    </lineage>
</organism>
<comment type="caution">
    <text evidence="1">The sequence shown here is derived from an EMBL/GenBank/DDBJ whole genome shotgun (WGS) entry which is preliminary data.</text>
</comment>
<keyword evidence="2" id="KW-1185">Reference proteome</keyword>
<dbReference type="EMBL" id="JASBWT010000033">
    <property type="protein sequence ID" value="KAJ9093040.1"/>
    <property type="molecule type" value="Genomic_DNA"/>
</dbReference>
<evidence type="ECO:0000313" key="2">
    <source>
        <dbReference type="Proteomes" id="UP001227268"/>
    </source>
</evidence>
<name>A0ACC2V139_9TREE</name>
<proteinExistence type="predicted"/>
<reference evidence="1" key="1">
    <citation type="submission" date="2023-04" db="EMBL/GenBank/DDBJ databases">
        <title>Draft Genome sequencing of Naganishia species isolated from polar environments using Oxford Nanopore Technology.</title>
        <authorList>
            <person name="Leo P."/>
            <person name="Venkateswaran K."/>
        </authorList>
    </citation>
    <scope>NUCLEOTIDE SEQUENCE</scope>
    <source>
        <strain evidence="1">MNA-CCFEE 5423</strain>
    </source>
</reference>
<evidence type="ECO:0000313" key="1">
    <source>
        <dbReference type="EMBL" id="KAJ9093040.1"/>
    </source>
</evidence>
<sequence>MTLEYLLSLCPWRDWNFFWKDIPALRRAHKSKIEEWGGSVAGFLDESGTHLVIYDTKTLEEDPTIRDATPNIIWAYQENFKRSRAGLPEIEIVGRHWMDACIKEVDTVDVGPYRVDIEKGPEVESPDDEVYDESE</sequence>